<evidence type="ECO:0000259" key="1">
    <source>
        <dbReference type="Pfam" id="PF04321"/>
    </source>
</evidence>
<gene>
    <name evidence="2" type="ORF">METZ01_LOCUS186467</name>
</gene>
<dbReference type="PANTHER" id="PTHR12126:SF11">
    <property type="entry name" value="NADH DEHYDROGENASE [UBIQUINONE] 1 ALPHA SUBCOMPLEX SUBUNIT 9, MITOCHONDRIAL"/>
    <property type="match status" value="1"/>
</dbReference>
<dbReference type="InterPro" id="IPR051207">
    <property type="entry name" value="ComplexI_NDUFA9_subunit"/>
</dbReference>
<dbReference type="Gene3D" id="3.40.50.720">
    <property type="entry name" value="NAD(P)-binding Rossmann-like Domain"/>
    <property type="match status" value="1"/>
</dbReference>
<dbReference type="PANTHER" id="PTHR12126">
    <property type="entry name" value="NADH-UBIQUINONE OXIDOREDUCTASE 39 KDA SUBUNIT-RELATED"/>
    <property type="match status" value="1"/>
</dbReference>
<proteinExistence type="predicted"/>
<evidence type="ECO:0000313" key="2">
    <source>
        <dbReference type="EMBL" id="SVB33613.1"/>
    </source>
</evidence>
<dbReference type="EMBL" id="UINC01037712">
    <property type="protein sequence ID" value="SVB33613.1"/>
    <property type="molecule type" value="Genomic_DNA"/>
</dbReference>
<dbReference type="SUPFAM" id="SSF51735">
    <property type="entry name" value="NAD(P)-binding Rossmann-fold domains"/>
    <property type="match status" value="1"/>
</dbReference>
<reference evidence="2" key="1">
    <citation type="submission" date="2018-05" db="EMBL/GenBank/DDBJ databases">
        <authorList>
            <person name="Lanie J.A."/>
            <person name="Ng W.-L."/>
            <person name="Kazmierczak K.M."/>
            <person name="Andrzejewski T.M."/>
            <person name="Davidsen T.M."/>
            <person name="Wayne K.J."/>
            <person name="Tettelin H."/>
            <person name="Glass J.I."/>
            <person name="Rusch D."/>
            <person name="Podicherti R."/>
            <person name="Tsui H.-C.T."/>
            <person name="Winkler M.E."/>
        </authorList>
    </citation>
    <scope>NUCLEOTIDE SEQUENCE</scope>
</reference>
<protein>
    <recommendedName>
        <fullName evidence="1">RmlD-like substrate binding domain-containing protein</fullName>
    </recommendedName>
</protein>
<dbReference type="Pfam" id="PF04321">
    <property type="entry name" value="RmlD_sub_bind"/>
    <property type="match status" value="1"/>
</dbReference>
<accession>A0A382D7P3</accession>
<dbReference type="InterPro" id="IPR029903">
    <property type="entry name" value="RmlD-like-bd"/>
</dbReference>
<feature type="domain" description="RmlD-like substrate binding" evidence="1">
    <location>
        <begin position="95"/>
        <end position="238"/>
    </location>
</feature>
<name>A0A382D7P3_9ZZZZ</name>
<dbReference type="InterPro" id="IPR036291">
    <property type="entry name" value="NAD(P)-bd_dom_sf"/>
</dbReference>
<dbReference type="AlphaFoldDB" id="A0A382D7P3"/>
<organism evidence="2">
    <name type="scientific">marine metagenome</name>
    <dbReference type="NCBI Taxonomy" id="408172"/>
    <lineage>
        <taxon>unclassified sequences</taxon>
        <taxon>metagenomes</taxon>
        <taxon>ecological metagenomes</taxon>
    </lineage>
</organism>
<sequence>MIAHKYNVTALTHRKFLPGGLPVKTIAGSILEPESYKAVARDAEVILHLAGLSHSDIPKQYDDVNTEGTRCLLGVCAPTAFFVYLSTRCAHPDGGDYALSKLRAEQAVMSSGLRYAVVRPAEVYGTKEGEGIDRLIQLALRYRVVLDFRQHGAAAYAPISADEVVCFLVEAVEHQRRDKAVYTLCAENSWTANDICRELTRFRRRRHFVLPISIRWLEVLLKMRIPMPFKRDQIARLTVPKSNDLSAARMDYGFNPRPFTEYLHTLS</sequence>
<dbReference type="GO" id="GO:0044877">
    <property type="term" value="F:protein-containing complex binding"/>
    <property type="evidence" value="ECO:0007669"/>
    <property type="project" value="TreeGrafter"/>
</dbReference>